<evidence type="ECO:0000256" key="4">
    <source>
        <dbReference type="ARBA" id="ARBA00022525"/>
    </source>
</evidence>
<evidence type="ECO:0000259" key="14">
    <source>
        <dbReference type="Pfam" id="PF18962"/>
    </source>
</evidence>
<sequence length="894" mass="96589">MKRIRLSVKFLLLCSFFSFSVLSAQKHEQVIKDYVNSEKTFQRINPELKAFTIVNVDPSKSLNGDIVGIQQTINGIPVFGSSANVLVREDKVLSFADTFIKTYPSSVKGKQTAQKDALVSQAAKQLNGLTTVKNSEGKEEPIKTKLVYFAKSGELILGYLFNVEEKGTGNLWSLVISTEDGSVLYRENLTLSCNFHDGGHEHLPTELSQPEQNIQPSIPAGTHSEAHKINKNFVLAPDNASYNVLPFPVEAPSFGSRALLNNPWDITASPEGWHSDGTNHYTNTRGNNAYAYTDENNTNTVQFSADGGAARAFDFPMDVTLPPQNYTSATVTNLFYVNNKMHDVFYKLGFTETARNFQTNNFGIGGTGNDAVLAEARDGGAYNNANFQAPADGSAPRMQMYLFEPTQMQNLFYNSPSIYTGRVPISKTAQFGPALEANGPVTGNLALSVPADACTAVAAGSLTGKIALVPAGGAAPANCGFAVRTKNLQNAGAIGVVQYHPNSDVPITLGGTDATITIPTIMIGKTEGLFLTNEITNGAVINATLKYDKANYVYKDGSLDNGIMAHEYGHGITNRMTGTGNNCLNYGTSNEQMGEGWSDFFALMLTNKPGDNASVPRGMATFTASQPTDGPGIRPAKYSPDFVVNNYTYARTNGMKVNDNLRLTNGTVIPVTRADVHSIGFVWATMLWDLNWKYVEKYGYNSNVLADPNSGSARVLQLVVDALKLQQCNPSFIQGRDAILAADMAKTNGADKCLIWKVFAKRGLGVNAAPGGLVGIWQNYNQPAPDLSDQVENFDVPAECNALAVNEASANSKGISIYPNPVKTEFTIKTPSGMDLSGITTVSIYDFTGKLVSSEKINLNKQTTVNVNTLLNGAYMVTIKGNMIDYSQKIIVSK</sequence>
<dbReference type="GO" id="GO:0005615">
    <property type="term" value="C:extracellular space"/>
    <property type="evidence" value="ECO:0007669"/>
    <property type="project" value="InterPro"/>
</dbReference>
<feature type="signal peptide" evidence="12">
    <location>
        <begin position="1"/>
        <end position="23"/>
    </location>
</feature>
<dbReference type="EMBL" id="JABBGI010000007">
    <property type="protein sequence ID" value="NML69516.1"/>
    <property type="molecule type" value="Genomic_DNA"/>
</dbReference>
<dbReference type="Gene3D" id="3.50.30.30">
    <property type="match status" value="1"/>
</dbReference>
<evidence type="ECO:0000256" key="12">
    <source>
        <dbReference type="SAM" id="SignalP"/>
    </source>
</evidence>
<dbReference type="InterPro" id="IPR003137">
    <property type="entry name" value="PA_domain"/>
</dbReference>
<dbReference type="InterPro" id="IPR050371">
    <property type="entry name" value="Fungal_virulence_M36"/>
</dbReference>
<evidence type="ECO:0000256" key="7">
    <source>
        <dbReference type="ARBA" id="ARBA00022729"/>
    </source>
</evidence>
<accession>A0A7Y0ALD8</accession>
<dbReference type="Proteomes" id="UP000544054">
    <property type="component" value="Unassembled WGS sequence"/>
</dbReference>
<dbReference type="GO" id="GO:0008270">
    <property type="term" value="F:zinc ion binding"/>
    <property type="evidence" value="ECO:0007669"/>
    <property type="project" value="InterPro"/>
</dbReference>
<dbReference type="PANTHER" id="PTHR33478:SF1">
    <property type="entry name" value="EXTRACELLULAR METALLOPROTEINASE MEP"/>
    <property type="match status" value="1"/>
</dbReference>
<evidence type="ECO:0000256" key="5">
    <source>
        <dbReference type="ARBA" id="ARBA00022670"/>
    </source>
</evidence>
<feature type="domain" description="Secretion system C-terminal sorting" evidence="14">
    <location>
        <begin position="817"/>
        <end position="892"/>
    </location>
</feature>
<dbReference type="GO" id="GO:0004222">
    <property type="term" value="F:metalloendopeptidase activity"/>
    <property type="evidence" value="ECO:0007669"/>
    <property type="project" value="InterPro"/>
</dbReference>
<dbReference type="SUPFAM" id="SSF52025">
    <property type="entry name" value="PA domain"/>
    <property type="match status" value="1"/>
</dbReference>
<evidence type="ECO:0000259" key="13">
    <source>
        <dbReference type="Pfam" id="PF02225"/>
    </source>
</evidence>
<dbReference type="InterPro" id="IPR027268">
    <property type="entry name" value="Peptidase_M4/M1_CTD_sf"/>
</dbReference>
<dbReference type="AlphaFoldDB" id="A0A7Y0ALD8"/>
<evidence type="ECO:0000256" key="6">
    <source>
        <dbReference type="ARBA" id="ARBA00022723"/>
    </source>
</evidence>
<dbReference type="CDD" id="cd04818">
    <property type="entry name" value="PA_subtilisin_1"/>
    <property type="match status" value="1"/>
</dbReference>
<comment type="cofactor">
    <cofactor evidence="1">
        <name>Zn(2+)</name>
        <dbReference type="ChEBI" id="CHEBI:29105"/>
    </cofactor>
</comment>
<keyword evidence="16" id="KW-1185">Reference proteome</keyword>
<comment type="caution">
    <text evidence="15">The sequence shown here is derived from an EMBL/GenBank/DDBJ whole genome shotgun (WGS) entry which is preliminary data.</text>
</comment>
<dbReference type="RefSeq" id="WP_169234077.1">
    <property type="nucleotide sequence ID" value="NZ_JABBGI010000007.1"/>
</dbReference>
<keyword evidence="4" id="KW-0964">Secreted</keyword>
<keyword evidence="10" id="KW-0482">Metalloprotease</keyword>
<comment type="subcellular location">
    <subcellularLocation>
        <location evidence="2">Secreted</location>
    </subcellularLocation>
</comment>
<dbReference type="SUPFAM" id="SSF55486">
    <property type="entry name" value="Metalloproteases ('zincins'), catalytic domain"/>
    <property type="match status" value="1"/>
</dbReference>
<dbReference type="NCBIfam" id="TIGR04183">
    <property type="entry name" value="Por_Secre_tail"/>
    <property type="match status" value="1"/>
</dbReference>
<keyword evidence="8" id="KW-0378">Hydrolase</keyword>
<dbReference type="Pfam" id="PF18962">
    <property type="entry name" value="Por_Secre_tail"/>
    <property type="match status" value="1"/>
</dbReference>
<dbReference type="GO" id="GO:0006508">
    <property type="term" value="P:proteolysis"/>
    <property type="evidence" value="ECO:0007669"/>
    <property type="project" value="UniProtKB-KW"/>
</dbReference>
<evidence type="ECO:0000256" key="3">
    <source>
        <dbReference type="ARBA" id="ARBA00006006"/>
    </source>
</evidence>
<protein>
    <submittedName>
        <fullName evidence="15">T9SS type A sorting domain-containing protein</fullName>
    </submittedName>
</protein>
<gene>
    <name evidence="15" type="ORF">HHL23_06875</name>
</gene>
<dbReference type="InterPro" id="IPR046450">
    <property type="entry name" value="PA_dom_sf"/>
</dbReference>
<dbReference type="Gene3D" id="3.10.170.10">
    <property type="match status" value="1"/>
</dbReference>
<keyword evidence="6" id="KW-0479">Metal-binding</keyword>
<dbReference type="NCBIfam" id="NF038113">
    <property type="entry name" value="T9SSA_dep_M36"/>
    <property type="match status" value="1"/>
</dbReference>
<dbReference type="PANTHER" id="PTHR33478">
    <property type="entry name" value="EXTRACELLULAR METALLOPROTEINASE MEP"/>
    <property type="match status" value="1"/>
</dbReference>
<evidence type="ECO:0000256" key="1">
    <source>
        <dbReference type="ARBA" id="ARBA00001947"/>
    </source>
</evidence>
<name>A0A7Y0ALD8_9FLAO</name>
<dbReference type="InterPro" id="IPR001842">
    <property type="entry name" value="Peptidase_M36"/>
</dbReference>
<evidence type="ECO:0000256" key="10">
    <source>
        <dbReference type="ARBA" id="ARBA00023049"/>
    </source>
</evidence>
<organism evidence="15 16">
    <name type="scientific">Chryseobacterium antibioticum</name>
    <dbReference type="NCBI Taxonomy" id="2728847"/>
    <lineage>
        <taxon>Bacteria</taxon>
        <taxon>Pseudomonadati</taxon>
        <taxon>Bacteroidota</taxon>
        <taxon>Flavobacteriia</taxon>
        <taxon>Flavobacteriales</taxon>
        <taxon>Weeksellaceae</taxon>
        <taxon>Chryseobacterium group</taxon>
        <taxon>Chryseobacterium</taxon>
    </lineage>
</organism>
<dbReference type="Gene3D" id="1.10.390.10">
    <property type="entry name" value="Neutral Protease Domain 2"/>
    <property type="match status" value="1"/>
</dbReference>
<feature type="domain" description="PA" evidence="13">
    <location>
        <begin position="441"/>
        <end position="529"/>
    </location>
</feature>
<keyword evidence="9" id="KW-0862">Zinc</keyword>
<evidence type="ECO:0000256" key="9">
    <source>
        <dbReference type="ARBA" id="ARBA00022833"/>
    </source>
</evidence>
<evidence type="ECO:0000256" key="11">
    <source>
        <dbReference type="ARBA" id="ARBA00023145"/>
    </source>
</evidence>
<dbReference type="InterPro" id="IPR026444">
    <property type="entry name" value="Secre_tail"/>
</dbReference>
<reference evidence="15 16" key="1">
    <citation type="submission" date="2020-04" db="EMBL/GenBank/DDBJ databases">
        <title>Chryseobacterium sp. RP-3-3 sp. nov., isolated from Jeju soil.</title>
        <authorList>
            <person name="Dahal R.H."/>
        </authorList>
    </citation>
    <scope>NUCLEOTIDE SEQUENCE [LARGE SCALE GENOMIC DNA]</scope>
    <source>
        <strain evidence="15 16">RP-3-3</strain>
    </source>
</reference>
<evidence type="ECO:0000256" key="8">
    <source>
        <dbReference type="ARBA" id="ARBA00022801"/>
    </source>
</evidence>
<evidence type="ECO:0000256" key="2">
    <source>
        <dbReference type="ARBA" id="ARBA00004613"/>
    </source>
</evidence>
<comment type="similarity">
    <text evidence="3">Belongs to the peptidase M36 family.</text>
</comment>
<keyword evidence="7 12" id="KW-0732">Signal</keyword>
<evidence type="ECO:0000313" key="16">
    <source>
        <dbReference type="Proteomes" id="UP000544054"/>
    </source>
</evidence>
<feature type="chain" id="PRO_5030753896" evidence="12">
    <location>
        <begin position="24"/>
        <end position="894"/>
    </location>
</feature>
<proteinExistence type="inferred from homology"/>
<keyword evidence="11" id="KW-0865">Zymogen</keyword>
<evidence type="ECO:0000313" key="15">
    <source>
        <dbReference type="EMBL" id="NML69516.1"/>
    </source>
</evidence>
<keyword evidence="5" id="KW-0645">Protease</keyword>
<dbReference type="Pfam" id="PF02225">
    <property type="entry name" value="PA"/>
    <property type="match status" value="1"/>
</dbReference>
<dbReference type="CDD" id="cd09596">
    <property type="entry name" value="M36"/>
    <property type="match status" value="1"/>
</dbReference>
<dbReference type="Pfam" id="PF02128">
    <property type="entry name" value="Peptidase_M36"/>
    <property type="match status" value="1"/>
</dbReference>